<gene>
    <name evidence="5" type="ORF">LMH87_009402</name>
</gene>
<sequence>MTFIILILSAVLLFIWRMRHTYWPTSRLDKTVADVDSLRKLQNEHDIAFHFLGVVESDGDGQWPPKVSYDAWPAALMPYKAIWNDAVPLISDPRNNIYGNQYGYKIKIVRDRLKMLLTTSVALSKVNETLSQATHRNVLSQRQYNGFCCCIAFLRHTYRWGTNPIITSAQRERVIDFPDELALPWRHIQRHFGFTSESGTVMSNFLLNINEHGNPEHVINQPLSQDYRLSEFNFYCMFYEMERLSVPVYHAMIHAIIQFNKGEKSLCRKHMGHLNETFDKVFDSLSGNMHNGKMLHYVWMRHIQGFHAWGTGKIENDAIITYSGLSGGHMLIIQALDAFTGLPPLFSTNDLENYIPRRQRDFVSSLQRSCFRWSLGNSEDDQVLKAQFQGIIKRLKRFRATHRARALPYVTVDAPERTFMTTTAASIQAENPKSSTEDSVKEIFEFLDDRLSQTK</sequence>
<dbReference type="InterPro" id="IPR037217">
    <property type="entry name" value="Trp/Indoleamine_2_3_dOase-like"/>
</dbReference>
<keyword evidence="6" id="KW-1185">Reference proteome</keyword>
<dbReference type="PANTHER" id="PTHR28657:SF11">
    <property type="entry name" value="INDOLEAMINE 2,3-DIOXYGENASE"/>
    <property type="match status" value="1"/>
</dbReference>
<dbReference type="AlphaFoldDB" id="A0A9W8QBY1"/>
<evidence type="ECO:0000313" key="6">
    <source>
        <dbReference type="Proteomes" id="UP001144673"/>
    </source>
</evidence>
<dbReference type="KEGG" id="amus:LMH87_009402"/>
<dbReference type="InterPro" id="IPR000898">
    <property type="entry name" value="Indolamine_dOase"/>
</dbReference>
<dbReference type="SUPFAM" id="SSF140959">
    <property type="entry name" value="Indolic compounds 2,3-dioxygenase-like"/>
    <property type="match status" value="1"/>
</dbReference>
<dbReference type="GO" id="GO:0034354">
    <property type="term" value="P:'de novo' NAD+ biosynthetic process from L-tryptophan"/>
    <property type="evidence" value="ECO:0007669"/>
    <property type="project" value="TreeGrafter"/>
</dbReference>
<dbReference type="Gene3D" id="1.20.58.480">
    <property type="match status" value="1"/>
</dbReference>
<name>A0A9W8QBY1_AKAMU</name>
<proteinExistence type="inferred from homology"/>
<dbReference type="Pfam" id="PF01231">
    <property type="entry name" value="IDO"/>
    <property type="match status" value="1"/>
</dbReference>
<dbReference type="GO" id="GO:0020037">
    <property type="term" value="F:heme binding"/>
    <property type="evidence" value="ECO:0007669"/>
    <property type="project" value="InterPro"/>
</dbReference>
<dbReference type="GO" id="GO:0005737">
    <property type="term" value="C:cytoplasm"/>
    <property type="evidence" value="ECO:0007669"/>
    <property type="project" value="TreeGrafter"/>
</dbReference>
<evidence type="ECO:0000256" key="2">
    <source>
        <dbReference type="ARBA" id="ARBA00022723"/>
    </source>
</evidence>
<dbReference type="GO" id="GO:0033754">
    <property type="term" value="F:indoleamine 2,3-dioxygenase activity"/>
    <property type="evidence" value="ECO:0007669"/>
    <property type="project" value="TreeGrafter"/>
</dbReference>
<evidence type="ECO:0000313" key="5">
    <source>
        <dbReference type="EMBL" id="KAJ4152882.1"/>
    </source>
</evidence>
<organism evidence="5 6">
    <name type="scientific">Akanthomyces muscarius</name>
    <name type="common">Entomopathogenic fungus</name>
    <name type="synonym">Lecanicillium muscarium</name>
    <dbReference type="NCBI Taxonomy" id="2231603"/>
    <lineage>
        <taxon>Eukaryota</taxon>
        <taxon>Fungi</taxon>
        <taxon>Dikarya</taxon>
        <taxon>Ascomycota</taxon>
        <taxon>Pezizomycotina</taxon>
        <taxon>Sordariomycetes</taxon>
        <taxon>Hypocreomycetidae</taxon>
        <taxon>Hypocreales</taxon>
        <taxon>Cordycipitaceae</taxon>
        <taxon>Akanthomyces</taxon>
    </lineage>
</organism>
<keyword evidence="2 4" id="KW-0479">Metal-binding</keyword>
<accession>A0A9W8QBY1</accession>
<dbReference type="GO" id="GO:0046872">
    <property type="term" value="F:metal ion binding"/>
    <property type="evidence" value="ECO:0007669"/>
    <property type="project" value="UniProtKB-KW"/>
</dbReference>
<dbReference type="EMBL" id="JAJHUN010000008">
    <property type="protein sequence ID" value="KAJ4152882.1"/>
    <property type="molecule type" value="Genomic_DNA"/>
</dbReference>
<evidence type="ECO:0008006" key="7">
    <source>
        <dbReference type="Google" id="ProtNLM"/>
    </source>
</evidence>
<reference evidence="5" key="1">
    <citation type="journal article" date="2023" name="Access Microbiol">
        <title>De-novo genome assembly for Akanthomyces muscarius, a biocontrol agent of insect agricultural pests.</title>
        <authorList>
            <person name="Erdos Z."/>
            <person name="Studholme D.J."/>
            <person name="Raymond B."/>
            <person name="Sharma M."/>
        </authorList>
    </citation>
    <scope>NUCLEOTIDE SEQUENCE</scope>
    <source>
        <strain evidence="5">Ve6</strain>
    </source>
</reference>
<dbReference type="GeneID" id="80896561"/>
<protein>
    <recommendedName>
        <fullName evidence="7">Indoleamine 2,3-dioxygenase</fullName>
    </recommendedName>
</protein>
<keyword evidence="4" id="KW-0349">Heme</keyword>
<evidence type="ECO:0000256" key="3">
    <source>
        <dbReference type="ARBA" id="ARBA00023004"/>
    </source>
</evidence>
<keyword evidence="3 4" id="KW-0408">Iron</keyword>
<dbReference type="RefSeq" id="XP_056053540.1">
    <property type="nucleotide sequence ID" value="XM_056196386.1"/>
</dbReference>
<dbReference type="Proteomes" id="UP001144673">
    <property type="component" value="Chromosome 5"/>
</dbReference>
<evidence type="ECO:0000256" key="1">
    <source>
        <dbReference type="ARBA" id="ARBA00007119"/>
    </source>
</evidence>
<dbReference type="PANTHER" id="PTHR28657">
    <property type="entry name" value="INDOLEAMINE 2,3-DIOXYGENASE"/>
    <property type="match status" value="1"/>
</dbReference>
<feature type="binding site" description="proximal binding residue" evidence="4">
    <location>
        <position position="402"/>
    </location>
    <ligand>
        <name>heme b</name>
        <dbReference type="ChEBI" id="CHEBI:60344"/>
    </ligand>
    <ligandPart>
        <name>Fe</name>
        <dbReference type="ChEBI" id="CHEBI:18248"/>
    </ligandPart>
</feature>
<evidence type="ECO:0000256" key="4">
    <source>
        <dbReference type="PIRSR" id="PIRSR600898-1"/>
    </source>
</evidence>
<comment type="caution">
    <text evidence="5">The sequence shown here is derived from an EMBL/GenBank/DDBJ whole genome shotgun (WGS) entry which is preliminary data.</text>
</comment>
<comment type="similarity">
    <text evidence="1">Belongs to the indoleamine 2,3-dioxygenase family.</text>
</comment>
<dbReference type="GO" id="GO:0019441">
    <property type="term" value="P:L-tryptophan catabolic process to kynurenine"/>
    <property type="evidence" value="ECO:0007669"/>
    <property type="project" value="InterPro"/>
</dbReference>